<feature type="region of interest" description="Disordered" evidence="1">
    <location>
        <begin position="233"/>
        <end position="273"/>
    </location>
</feature>
<sequence>MPTDEHDERDAHAPVDPDTDDLDADTTIMPVHTHDDDEPATASAMDSLVQHDEAHAHEHEHATAATIARPASAVSAHLAAQYGDDDDGDDAVCAAVPPAAVDDEDPLPTTHADAHRGDHVLHHDDAHDSDSDHTATTPTSRGITPSLTPAALSLLPSALPSPSSHASSGASSPAASPFLHKAGSAPTGLRPPVDYSPLASRLAATKMTLATTTPPAPPAFEPVLVEVAKTAVERTERTRKPSVPRKAPGSPAAAPAKAVVEEPKPRARTPKPAVVVPPPVVRAAAPLDARPEWNSTINELDKFGLTPEELHKRKQMMAPAPGQYKLATIRPELANKAKSDTASETSGKARRASDGDERSSRRRTTEPAPEYGPGNTAKRIAARQAQKNAAAGTGKCELPPKQAKKLYQALAFARATVQGDSPTAEAEYNADHGASIEQLMDMMATTMTHMAKRMQEMAADLEHERTRRVTLEQKVEDLHSHLDVEAPLRTPTAPASFEDQIPPALEGGSDHRHVVDHLGVE</sequence>
<feature type="compositionally biased region" description="Basic and acidic residues" evidence="1">
    <location>
        <begin position="508"/>
        <end position="521"/>
    </location>
</feature>
<reference evidence="3" key="2">
    <citation type="submission" date="2009-11" db="EMBL/GenBank/DDBJ databases">
        <title>The Genome Sequence of Allomyces macrogynus strain ATCC 38327.</title>
        <authorList>
            <consortium name="The Broad Institute Genome Sequencing Platform"/>
            <person name="Russ C."/>
            <person name="Cuomo C."/>
            <person name="Shea T."/>
            <person name="Young S.K."/>
            <person name="Zeng Q."/>
            <person name="Koehrsen M."/>
            <person name="Haas B."/>
            <person name="Borodovsky M."/>
            <person name="Guigo R."/>
            <person name="Alvarado L."/>
            <person name="Berlin A."/>
            <person name="Borenstein D."/>
            <person name="Chen Z."/>
            <person name="Engels R."/>
            <person name="Freedman E."/>
            <person name="Gellesch M."/>
            <person name="Goldberg J."/>
            <person name="Griggs A."/>
            <person name="Gujja S."/>
            <person name="Heiman D."/>
            <person name="Hepburn T."/>
            <person name="Howarth C."/>
            <person name="Jen D."/>
            <person name="Larson L."/>
            <person name="Lewis B."/>
            <person name="Mehta T."/>
            <person name="Park D."/>
            <person name="Pearson M."/>
            <person name="Roberts A."/>
            <person name="Saif S."/>
            <person name="Shenoy N."/>
            <person name="Sisk P."/>
            <person name="Stolte C."/>
            <person name="Sykes S."/>
            <person name="Walk T."/>
            <person name="White J."/>
            <person name="Yandava C."/>
            <person name="Burger G."/>
            <person name="Gray M.W."/>
            <person name="Holland P.W.H."/>
            <person name="King N."/>
            <person name="Lang F.B.F."/>
            <person name="Roger A.J."/>
            <person name="Ruiz-Trillo I."/>
            <person name="Lander E."/>
            <person name="Nusbaum C."/>
        </authorList>
    </citation>
    <scope>NUCLEOTIDE SEQUENCE [LARGE SCALE GENOMIC DNA]</scope>
    <source>
        <strain evidence="3">ATCC 38327</strain>
    </source>
</reference>
<feature type="region of interest" description="Disordered" evidence="1">
    <location>
        <begin position="1"/>
        <end position="45"/>
    </location>
</feature>
<organism evidence="2 3">
    <name type="scientific">Allomyces macrogynus (strain ATCC 38327)</name>
    <name type="common">Allomyces javanicus var. macrogynus</name>
    <dbReference type="NCBI Taxonomy" id="578462"/>
    <lineage>
        <taxon>Eukaryota</taxon>
        <taxon>Fungi</taxon>
        <taxon>Fungi incertae sedis</taxon>
        <taxon>Blastocladiomycota</taxon>
        <taxon>Blastocladiomycetes</taxon>
        <taxon>Blastocladiales</taxon>
        <taxon>Blastocladiaceae</taxon>
        <taxon>Allomyces</taxon>
    </lineage>
</organism>
<gene>
    <name evidence="2" type="ORF">AMAG_14807</name>
</gene>
<dbReference type="Proteomes" id="UP000054350">
    <property type="component" value="Unassembled WGS sequence"/>
</dbReference>
<evidence type="ECO:0000256" key="1">
    <source>
        <dbReference type="SAM" id="MobiDB-lite"/>
    </source>
</evidence>
<dbReference type="OrthoDB" id="10506606at2759"/>
<protein>
    <submittedName>
        <fullName evidence="2">Uncharacterized protein</fullName>
    </submittedName>
</protein>
<evidence type="ECO:0000313" key="2">
    <source>
        <dbReference type="EMBL" id="KNE69969.1"/>
    </source>
</evidence>
<evidence type="ECO:0000313" key="3">
    <source>
        <dbReference type="Proteomes" id="UP000054350"/>
    </source>
</evidence>
<feature type="region of interest" description="Disordered" evidence="1">
    <location>
        <begin position="121"/>
        <end position="192"/>
    </location>
</feature>
<feature type="compositionally biased region" description="Low complexity" evidence="1">
    <location>
        <begin position="377"/>
        <end position="391"/>
    </location>
</feature>
<feature type="compositionally biased region" description="Low complexity" evidence="1">
    <location>
        <begin position="134"/>
        <end position="177"/>
    </location>
</feature>
<feature type="compositionally biased region" description="Low complexity" evidence="1">
    <location>
        <begin position="244"/>
        <end position="258"/>
    </location>
</feature>
<proteinExistence type="predicted"/>
<keyword evidence="3" id="KW-1185">Reference proteome</keyword>
<dbReference type="EMBL" id="GG745363">
    <property type="protein sequence ID" value="KNE69969.1"/>
    <property type="molecule type" value="Genomic_DNA"/>
</dbReference>
<feature type="region of interest" description="Disordered" evidence="1">
    <location>
        <begin position="335"/>
        <end position="397"/>
    </location>
</feature>
<feature type="compositionally biased region" description="Basic and acidic residues" evidence="1">
    <location>
        <begin position="1"/>
        <end position="15"/>
    </location>
</feature>
<feature type="region of interest" description="Disordered" evidence="1">
    <location>
        <begin position="492"/>
        <end position="521"/>
    </location>
</feature>
<name>A0A0L0T612_ALLM3</name>
<dbReference type="AlphaFoldDB" id="A0A0L0T612"/>
<reference evidence="2 3" key="1">
    <citation type="submission" date="2009-11" db="EMBL/GenBank/DDBJ databases">
        <title>Annotation of Allomyces macrogynus ATCC 38327.</title>
        <authorList>
            <consortium name="The Broad Institute Genome Sequencing Platform"/>
            <person name="Russ C."/>
            <person name="Cuomo C."/>
            <person name="Burger G."/>
            <person name="Gray M.W."/>
            <person name="Holland P.W.H."/>
            <person name="King N."/>
            <person name="Lang F.B.F."/>
            <person name="Roger A.J."/>
            <person name="Ruiz-Trillo I."/>
            <person name="Young S.K."/>
            <person name="Zeng Q."/>
            <person name="Gargeya S."/>
            <person name="Fitzgerald M."/>
            <person name="Haas B."/>
            <person name="Abouelleil A."/>
            <person name="Alvarado L."/>
            <person name="Arachchi H.M."/>
            <person name="Berlin A."/>
            <person name="Chapman S.B."/>
            <person name="Gearin G."/>
            <person name="Goldberg J."/>
            <person name="Griggs A."/>
            <person name="Gujja S."/>
            <person name="Hansen M."/>
            <person name="Heiman D."/>
            <person name="Howarth C."/>
            <person name="Larimer J."/>
            <person name="Lui A."/>
            <person name="MacDonald P.J.P."/>
            <person name="McCowen C."/>
            <person name="Montmayeur A."/>
            <person name="Murphy C."/>
            <person name="Neiman D."/>
            <person name="Pearson M."/>
            <person name="Priest M."/>
            <person name="Roberts A."/>
            <person name="Saif S."/>
            <person name="Shea T."/>
            <person name="Sisk P."/>
            <person name="Stolte C."/>
            <person name="Sykes S."/>
            <person name="Wortman J."/>
            <person name="Nusbaum C."/>
            <person name="Birren B."/>
        </authorList>
    </citation>
    <scope>NUCLEOTIDE SEQUENCE [LARGE SCALE GENOMIC DNA]</scope>
    <source>
        <strain evidence="2 3">ATCC 38327</strain>
    </source>
</reference>
<dbReference type="VEuPathDB" id="FungiDB:AMAG_14807"/>
<feature type="compositionally biased region" description="Basic and acidic residues" evidence="1">
    <location>
        <begin position="121"/>
        <end position="133"/>
    </location>
</feature>
<feature type="compositionally biased region" description="Basic and acidic residues" evidence="1">
    <location>
        <begin position="351"/>
        <end position="365"/>
    </location>
</feature>
<accession>A0A0L0T612</accession>